<name>A0A3Q8QA15_9VIRU</name>
<protein>
    <submittedName>
        <fullName evidence="1">Uncharacterized protein</fullName>
    </submittedName>
</protein>
<keyword evidence="2" id="KW-1185">Reference proteome</keyword>
<organism evidence="1">
    <name type="scientific">Sulfolobales Beppu rod-shaped virus 1</name>
    <dbReference type="NCBI Taxonomy" id="2493121"/>
    <lineage>
        <taxon>Viruses</taxon>
        <taxon>Adnaviria</taxon>
        <taxon>Zilligvirae</taxon>
        <taxon>Taleaviricota</taxon>
        <taxon>Tokiviricetes</taxon>
        <taxon>Ligamenvirales</taxon>
        <taxon>Rudiviridae</taxon>
        <taxon>Japarudivirus</taxon>
        <taxon>Japarudivirus beppuense</taxon>
        <taxon>Japarudivirus SBRV1</taxon>
    </lineage>
</organism>
<dbReference type="Proteomes" id="UP000277970">
    <property type="component" value="Segment"/>
</dbReference>
<gene>
    <name evidence="1" type="ORF">SBRV1_gp18</name>
</gene>
<reference evidence="1" key="1">
    <citation type="journal article" date="2018" name="Environ. Microbiol.">
        <title>New archaeal viruses discovered by metagenomic analysis of viral communities in enrichment cultures.</title>
        <authorList>
            <person name="Liu Y."/>
            <person name="Brandt D."/>
            <person name="Ishino S."/>
            <person name="Ishino Y."/>
            <person name="Koonin E.V."/>
            <person name="Kalinowski J."/>
            <person name="Krupovic M."/>
            <person name="Prangishvili D."/>
        </authorList>
    </citation>
    <scope>NUCLEOTIDE SEQUENCE [LARGE SCALE GENOMIC DNA]</scope>
</reference>
<evidence type="ECO:0000313" key="1">
    <source>
        <dbReference type="EMBL" id="AZI75907.1"/>
    </source>
</evidence>
<evidence type="ECO:0000313" key="2">
    <source>
        <dbReference type="Proteomes" id="UP000277970"/>
    </source>
</evidence>
<accession>A0A3Q8QA15</accession>
<sequence length="76" mass="9150">MSLSYDECLSNFKEKFDYITEVERNLIERKCRKIVKEQELIDKLIECINSTSDDLKLLDCVKEFKKQKEKIDEKID</sequence>
<dbReference type="EMBL" id="MK064565">
    <property type="protein sequence ID" value="AZI75907.1"/>
    <property type="molecule type" value="Genomic_DNA"/>
</dbReference>
<proteinExistence type="predicted"/>